<dbReference type="GO" id="GO:0046354">
    <property type="term" value="P:mannan biosynthetic process"/>
    <property type="evidence" value="ECO:0007669"/>
    <property type="project" value="TreeGrafter"/>
</dbReference>
<keyword evidence="9 10" id="KW-0472">Membrane</keyword>
<keyword evidence="12" id="KW-1185">Reference proteome</keyword>
<dbReference type="InterPro" id="IPR022751">
    <property type="entry name" value="Alpha_mannosyltransferase"/>
</dbReference>
<dbReference type="PANTHER" id="PTHR31646:SF1">
    <property type="entry name" value="ALPHA-1,2-MANNOSYLTRANSFERASE MNN2"/>
    <property type="match status" value="1"/>
</dbReference>
<evidence type="ECO:0000256" key="4">
    <source>
        <dbReference type="ARBA" id="ARBA00022679"/>
    </source>
</evidence>
<dbReference type="Proteomes" id="UP000094801">
    <property type="component" value="Unassembled WGS sequence"/>
</dbReference>
<evidence type="ECO:0000256" key="2">
    <source>
        <dbReference type="ARBA" id="ARBA00004922"/>
    </source>
</evidence>
<dbReference type="GO" id="GO:0000026">
    <property type="term" value="F:alpha-1,2-mannosyltransferase activity"/>
    <property type="evidence" value="ECO:0007669"/>
    <property type="project" value="TreeGrafter"/>
</dbReference>
<dbReference type="EMBL" id="KV453877">
    <property type="protein sequence ID" value="ODV82688.1"/>
    <property type="molecule type" value="Genomic_DNA"/>
</dbReference>
<keyword evidence="7 10" id="KW-1133">Transmembrane helix</keyword>
<keyword evidence="5 10" id="KW-0812">Transmembrane</keyword>
<gene>
    <name evidence="11" type="ORF">CANARDRAFT_10348</name>
</gene>
<evidence type="ECO:0000256" key="6">
    <source>
        <dbReference type="ARBA" id="ARBA00022968"/>
    </source>
</evidence>
<evidence type="ECO:0000256" key="10">
    <source>
        <dbReference type="SAM" id="Phobius"/>
    </source>
</evidence>
<dbReference type="OrthoDB" id="4484309at2759"/>
<keyword evidence="4 11" id="KW-0808">Transferase</keyword>
<evidence type="ECO:0000256" key="1">
    <source>
        <dbReference type="ARBA" id="ARBA00004323"/>
    </source>
</evidence>
<keyword evidence="8" id="KW-0333">Golgi apparatus</keyword>
<comment type="subcellular location">
    <subcellularLocation>
        <location evidence="1">Golgi apparatus membrane</location>
        <topology evidence="1">Single-pass type II membrane protein</topology>
    </subcellularLocation>
</comment>
<comment type="pathway">
    <text evidence="2">Protein modification; protein glycosylation.</text>
</comment>
<feature type="transmembrane region" description="Helical" evidence="10">
    <location>
        <begin position="21"/>
        <end position="42"/>
    </location>
</feature>
<comment type="similarity">
    <text evidence="3">Belongs to the MNN1/MNT family.</text>
</comment>
<dbReference type="PANTHER" id="PTHR31646">
    <property type="entry name" value="ALPHA-1,2-MANNOSYLTRANSFERASE MNN2"/>
    <property type="match status" value="1"/>
</dbReference>
<dbReference type="Pfam" id="PF11051">
    <property type="entry name" value="Mannosyl_trans3"/>
    <property type="match status" value="2"/>
</dbReference>
<keyword evidence="6" id="KW-0735">Signal-anchor</keyword>
<evidence type="ECO:0000256" key="9">
    <source>
        <dbReference type="ARBA" id="ARBA00023136"/>
    </source>
</evidence>
<evidence type="ECO:0000313" key="12">
    <source>
        <dbReference type="Proteomes" id="UP000094801"/>
    </source>
</evidence>
<organism evidence="11 12">
    <name type="scientific">[Candida] arabinofermentans NRRL YB-2248</name>
    <dbReference type="NCBI Taxonomy" id="983967"/>
    <lineage>
        <taxon>Eukaryota</taxon>
        <taxon>Fungi</taxon>
        <taxon>Dikarya</taxon>
        <taxon>Ascomycota</taxon>
        <taxon>Saccharomycotina</taxon>
        <taxon>Pichiomycetes</taxon>
        <taxon>Pichiales</taxon>
        <taxon>Pichiaceae</taxon>
        <taxon>Ogataea</taxon>
        <taxon>Ogataea/Candida clade</taxon>
    </lineage>
</organism>
<dbReference type="AlphaFoldDB" id="A0A1E4ST57"/>
<evidence type="ECO:0000256" key="7">
    <source>
        <dbReference type="ARBA" id="ARBA00022989"/>
    </source>
</evidence>
<dbReference type="SUPFAM" id="SSF53448">
    <property type="entry name" value="Nucleotide-diphospho-sugar transferases"/>
    <property type="match status" value="1"/>
</dbReference>
<proteinExistence type="inferred from homology"/>
<evidence type="ECO:0000313" key="11">
    <source>
        <dbReference type="EMBL" id="ODV82688.1"/>
    </source>
</evidence>
<dbReference type="GO" id="GO:0000139">
    <property type="term" value="C:Golgi membrane"/>
    <property type="evidence" value="ECO:0007669"/>
    <property type="project" value="UniProtKB-SubCell"/>
</dbReference>
<evidence type="ECO:0000256" key="3">
    <source>
        <dbReference type="ARBA" id="ARBA00009105"/>
    </source>
</evidence>
<accession>A0A1E4ST57</accession>
<evidence type="ECO:0000256" key="5">
    <source>
        <dbReference type="ARBA" id="ARBA00022692"/>
    </source>
</evidence>
<dbReference type="InterPro" id="IPR029044">
    <property type="entry name" value="Nucleotide-diphossugar_trans"/>
</dbReference>
<protein>
    <submittedName>
        <fullName evidence="11">Glycosyltransferase family 71 protein</fullName>
    </submittedName>
</protein>
<evidence type="ECO:0000256" key="8">
    <source>
        <dbReference type="ARBA" id="ARBA00023034"/>
    </source>
</evidence>
<dbReference type="STRING" id="983967.A0A1E4ST57"/>
<sequence length="510" mass="59827">MSGILLSPKVNRLLFKLTRKKSIVISIISIILLTGLIIILSLTPLKTQQEKINASLIRQLTSSYQLRLKPKCDRFTSYKQDSNNYWQYYGYDDYDIKLTQNELLNLLNINDNQELELTKIHEYLLNFYLTEKNPIFNNYNELYNNYYTNDVNLNGIVYVSGKDYYWLTIISIKYIRDVLRDKTTPIEIFIPYYDKSDDLICSKINSVFKNIHCSYFSHYLSVNTIKKFKGYQYKSLALLLSRFTNVLYLDSDNILIESPINLFKSEKFLNHGMISWPDFWKRSTNPIYYKTSGLEPIISVVSSTPSVESGEILINKKTHIKTLLLSYYYNLFGPDYFYPLFSQGFPGEGDKETFYLASRVINEGSFLITGTKTKIVGYINNFNNQFFGQSILQRNPDNFNKFSFFHCNYPKLQIDKLDKSYFYDDLESNNRRRSWQIIRDAKKDNNGGGLIPLKKGIKIDLELKIWEIMFELLDKDFNGFELFESSSNSDNLVKIKENIFFLKNQGSLIL</sequence>
<name>A0A1E4ST57_9ASCO</name>
<reference evidence="12" key="1">
    <citation type="submission" date="2016-04" db="EMBL/GenBank/DDBJ databases">
        <title>Comparative genomics of biotechnologically important yeasts.</title>
        <authorList>
            <consortium name="DOE Joint Genome Institute"/>
            <person name="Riley R."/>
            <person name="Haridas S."/>
            <person name="Wolfe K.H."/>
            <person name="Lopes M.R."/>
            <person name="Hittinger C.T."/>
            <person name="Goker M."/>
            <person name="Salamov A."/>
            <person name="Wisecaver J."/>
            <person name="Long T.M."/>
            <person name="Aerts A.L."/>
            <person name="Barry K."/>
            <person name="Choi C."/>
            <person name="Clum A."/>
            <person name="Coughlan A.Y."/>
            <person name="Deshpande S."/>
            <person name="Douglass A.P."/>
            <person name="Hanson S.J."/>
            <person name="Klenk H.-P."/>
            <person name="Labutti K."/>
            <person name="Lapidus A."/>
            <person name="Lindquist E."/>
            <person name="Lipzen A."/>
            <person name="Meier-Kolthoff J.P."/>
            <person name="Ohm R.A."/>
            <person name="Otillar R.P."/>
            <person name="Pangilinan J."/>
            <person name="Peng Y."/>
            <person name="Rokas A."/>
            <person name="Rosa C.A."/>
            <person name="Scheuner C."/>
            <person name="Sibirny A.A."/>
            <person name="Slot J.C."/>
            <person name="Stielow J.B."/>
            <person name="Sun H."/>
            <person name="Kurtzman C.P."/>
            <person name="Blackwell M."/>
            <person name="Grigoriev I.V."/>
            <person name="Jeffries T.W."/>
        </authorList>
    </citation>
    <scope>NUCLEOTIDE SEQUENCE [LARGE SCALE GENOMIC DNA]</scope>
    <source>
        <strain evidence="12">NRRL YB-2248</strain>
    </source>
</reference>